<keyword evidence="7 11" id="KW-0863">Zinc-finger</keyword>
<dbReference type="InterPro" id="IPR027370">
    <property type="entry name" value="Znf-RING_euk"/>
</dbReference>
<evidence type="ECO:0000256" key="3">
    <source>
        <dbReference type="ARBA" id="ARBA00004906"/>
    </source>
</evidence>
<dbReference type="Pfam" id="PF13445">
    <property type="entry name" value="zf-RING_UBOX"/>
    <property type="match status" value="1"/>
</dbReference>
<evidence type="ECO:0000313" key="15">
    <source>
        <dbReference type="EMBL" id="KAI5060784.1"/>
    </source>
</evidence>
<feature type="region of interest" description="Disordered" evidence="12">
    <location>
        <begin position="1"/>
        <end position="30"/>
    </location>
</feature>
<dbReference type="SMART" id="SM00184">
    <property type="entry name" value="RING"/>
    <property type="match status" value="1"/>
</dbReference>
<evidence type="ECO:0000256" key="5">
    <source>
        <dbReference type="ARBA" id="ARBA00022679"/>
    </source>
</evidence>
<dbReference type="InterPro" id="IPR001841">
    <property type="entry name" value="Znf_RING"/>
</dbReference>
<evidence type="ECO:0000256" key="10">
    <source>
        <dbReference type="ARBA" id="ARBA00023136"/>
    </source>
</evidence>
<feature type="transmembrane region" description="Helical" evidence="13">
    <location>
        <begin position="217"/>
        <end position="234"/>
    </location>
</feature>
<dbReference type="InterPro" id="IPR013083">
    <property type="entry name" value="Znf_RING/FYVE/PHD"/>
</dbReference>
<evidence type="ECO:0000259" key="14">
    <source>
        <dbReference type="PROSITE" id="PS50089"/>
    </source>
</evidence>
<dbReference type="PANTHER" id="PTHR12313">
    <property type="entry name" value="E3 UBIQUITIN-PROTEIN LIGASE RNF5-RELATED"/>
    <property type="match status" value="1"/>
</dbReference>
<comment type="caution">
    <text evidence="15">The sequence shown here is derived from an EMBL/GenBank/DDBJ whole genome shotgun (WGS) entry which is preliminary data.</text>
</comment>
<dbReference type="GO" id="GO:0008270">
    <property type="term" value="F:zinc ion binding"/>
    <property type="evidence" value="ECO:0007669"/>
    <property type="project" value="UniProtKB-KW"/>
</dbReference>
<evidence type="ECO:0000256" key="2">
    <source>
        <dbReference type="ARBA" id="ARBA00004308"/>
    </source>
</evidence>
<dbReference type="GO" id="GO:0006511">
    <property type="term" value="P:ubiquitin-dependent protein catabolic process"/>
    <property type="evidence" value="ECO:0007669"/>
    <property type="project" value="InterPro"/>
</dbReference>
<keyword evidence="5" id="KW-0808">Transferase</keyword>
<dbReference type="PROSITE" id="PS50089">
    <property type="entry name" value="ZF_RING_2"/>
    <property type="match status" value="1"/>
</dbReference>
<dbReference type="Proteomes" id="UP000886520">
    <property type="component" value="Chromosome 24"/>
</dbReference>
<keyword evidence="8" id="KW-0833">Ubl conjugation pathway</keyword>
<dbReference type="EC" id="2.3.2.27" evidence="4"/>
<protein>
    <recommendedName>
        <fullName evidence="4">RING-type E3 ubiquitin transferase</fullName>
        <ecNumber evidence="4">2.3.2.27</ecNumber>
    </recommendedName>
</protein>
<proteinExistence type="predicted"/>
<comment type="subcellular location">
    <subcellularLocation>
        <location evidence="2">Endomembrane system</location>
    </subcellularLocation>
</comment>
<dbReference type="PROSITE" id="PS00518">
    <property type="entry name" value="ZF_RING_1"/>
    <property type="match status" value="1"/>
</dbReference>
<dbReference type="EMBL" id="JABFUD020000024">
    <property type="protein sequence ID" value="KAI5060784.1"/>
    <property type="molecule type" value="Genomic_DNA"/>
</dbReference>
<evidence type="ECO:0000256" key="7">
    <source>
        <dbReference type="ARBA" id="ARBA00022771"/>
    </source>
</evidence>
<dbReference type="InterPro" id="IPR017907">
    <property type="entry name" value="Znf_RING_CS"/>
</dbReference>
<feature type="compositionally biased region" description="Pro residues" evidence="12">
    <location>
        <begin position="116"/>
        <end position="126"/>
    </location>
</feature>
<evidence type="ECO:0000256" key="8">
    <source>
        <dbReference type="ARBA" id="ARBA00022786"/>
    </source>
</evidence>
<evidence type="ECO:0000256" key="12">
    <source>
        <dbReference type="SAM" id="MobiDB-lite"/>
    </source>
</evidence>
<evidence type="ECO:0000256" key="6">
    <source>
        <dbReference type="ARBA" id="ARBA00022723"/>
    </source>
</evidence>
<dbReference type="GO" id="GO:0005783">
    <property type="term" value="C:endoplasmic reticulum"/>
    <property type="evidence" value="ECO:0007669"/>
    <property type="project" value="InterPro"/>
</dbReference>
<feature type="domain" description="RING-type" evidence="14">
    <location>
        <begin position="38"/>
        <end position="79"/>
    </location>
</feature>
<sequence>MADTSKEKIDSSSADPDRGGFSSDNSRPHGSSASGFDCNICLELAQDPVVTLCGHLFCWPCLYRWLRGHSTCNECPVCKALVEEDKLVPLYGRGNANSSDPRRKPPPAMSSDIPHRPPGQRPPPARPAEHFNQHHPQSQGFNFMGAGAPMAAARFGNFTFSAGFGLFPSLFGFQVHGFPDGTGFGTGYPFGFPMGFHGAARHYAPPPPAPDQQEAKLSRLLMCLGFLVVMYILFL</sequence>
<accession>A0A9D4U376</accession>
<organism evidence="15 16">
    <name type="scientific">Adiantum capillus-veneris</name>
    <name type="common">Maidenhair fern</name>
    <dbReference type="NCBI Taxonomy" id="13818"/>
    <lineage>
        <taxon>Eukaryota</taxon>
        <taxon>Viridiplantae</taxon>
        <taxon>Streptophyta</taxon>
        <taxon>Embryophyta</taxon>
        <taxon>Tracheophyta</taxon>
        <taxon>Polypodiopsida</taxon>
        <taxon>Polypodiidae</taxon>
        <taxon>Polypodiales</taxon>
        <taxon>Pteridineae</taxon>
        <taxon>Pteridaceae</taxon>
        <taxon>Vittarioideae</taxon>
        <taxon>Adiantum</taxon>
    </lineage>
</organism>
<keyword evidence="6" id="KW-0479">Metal-binding</keyword>
<dbReference type="AlphaFoldDB" id="A0A9D4U376"/>
<evidence type="ECO:0000256" key="4">
    <source>
        <dbReference type="ARBA" id="ARBA00012483"/>
    </source>
</evidence>
<evidence type="ECO:0000256" key="11">
    <source>
        <dbReference type="PROSITE-ProRule" id="PRU00175"/>
    </source>
</evidence>
<name>A0A9D4U376_ADICA</name>
<comment type="pathway">
    <text evidence="3">Protein modification; protein ubiquitination.</text>
</comment>
<keyword evidence="13" id="KW-0812">Transmembrane</keyword>
<dbReference type="OrthoDB" id="6270329at2759"/>
<keyword evidence="9" id="KW-0862">Zinc</keyword>
<gene>
    <name evidence="15" type="ORF">GOP47_0025204</name>
</gene>
<reference evidence="15" key="1">
    <citation type="submission" date="2021-01" db="EMBL/GenBank/DDBJ databases">
        <title>Adiantum capillus-veneris genome.</title>
        <authorList>
            <person name="Fang Y."/>
            <person name="Liao Q."/>
        </authorList>
    </citation>
    <scope>NUCLEOTIDE SEQUENCE</scope>
    <source>
        <strain evidence="15">H3</strain>
        <tissue evidence="15">Leaf</tissue>
    </source>
</reference>
<dbReference type="CDD" id="cd16745">
    <property type="entry name" value="RING-HC_AtRMA-like"/>
    <property type="match status" value="1"/>
</dbReference>
<evidence type="ECO:0000313" key="16">
    <source>
        <dbReference type="Proteomes" id="UP000886520"/>
    </source>
</evidence>
<keyword evidence="13" id="KW-1133">Transmembrane helix</keyword>
<feature type="compositionally biased region" description="Basic and acidic residues" evidence="12">
    <location>
        <begin position="1"/>
        <end position="18"/>
    </location>
</feature>
<keyword evidence="10 13" id="KW-0472">Membrane</keyword>
<comment type="catalytic activity">
    <reaction evidence="1">
        <text>S-ubiquitinyl-[E2 ubiquitin-conjugating enzyme]-L-cysteine + [acceptor protein]-L-lysine = [E2 ubiquitin-conjugating enzyme]-L-cysteine + N(6)-ubiquitinyl-[acceptor protein]-L-lysine.</text>
        <dbReference type="EC" id="2.3.2.27"/>
    </reaction>
</comment>
<evidence type="ECO:0000256" key="1">
    <source>
        <dbReference type="ARBA" id="ARBA00000900"/>
    </source>
</evidence>
<keyword evidence="16" id="KW-1185">Reference proteome</keyword>
<dbReference type="Gene3D" id="3.30.40.10">
    <property type="entry name" value="Zinc/RING finger domain, C3HC4 (zinc finger)"/>
    <property type="match status" value="1"/>
</dbReference>
<dbReference type="GO" id="GO:0061630">
    <property type="term" value="F:ubiquitin protein ligase activity"/>
    <property type="evidence" value="ECO:0007669"/>
    <property type="project" value="UniProtKB-EC"/>
</dbReference>
<dbReference type="SUPFAM" id="SSF57850">
    <property type="entry name" value="RING/U-box"/>
    <property type="match status" value="1"/>
</dbReference>
<dbReference type="InterPro" id="IPR045103">
    <property type="entry name" value="RNF5/RNF185-like"/>
</dbReference>
<evidence type="ECO:0000256" key="9">
    <source>
        <dbReference type="ARBA" id="ARBA00022833"/>
    </source>
</evidence>
<evidence type="ECO:0000256" key="13">
    <source>
        <dbReference type="SAM" id="Phobius"/>
    </source>
</evidence>
<feature type="region of interest" description="Disordered" evidence="12">
    <location>
        <begin position="92"/>
        <end position="134"/>
    </location>
</feature>